<comment type="similarity">
    <text evidence="2">Belongs to the cyclophilin-type PPIase family.</text>
</comment>
<comment type="catalytic activity">
    <reaction evidence="2">
        <text>[protein]-peptidylproline (omega=180) = [protein]-peptidylproline (omega=0)</text>
        <dbReference type="Rhea" id="RHEA:16237"/>
        <dbReference type="Rhea" id="RHEA-COMP:10747"/>
        <dbReference type="Rhea" id="RHEA-COMP:10748"/>
        <dbReference type="ChEBI" id="CHEBI:83833"/>
        <dbReference type="ChEBI" id="CHEBI:83834"/>
        <dbReference type="EC" id="5.2.1.8"/>
    </reaction>
</comment>
<evidence type="ECO:0000259" key="4">
    <source>
        <dbReference type="PROSITE" id="PS50072"/>
    </source>
</evidence>
<dbReference type="EMBL" id="RKLP01000014">
    <property type="protein sequence ID" value="RVW07192.1"/>
    <property type="molecule type" value="Genomic_DNA"/>
</dbReference>
<accession>A0A438B8F0</accession>
<dbReference type="EC" id="5.2.1.8" evidence="2"/>
<name>A0A438B8F0_9NOCA</name>
<protein>
    <recommendedName>
        <fullName evidence="2">Peptidyl-prolyl cis-trans isomerase</fullName>
        <shortName evidence="2">PPIase</shortName>
        <ecNumber evidence="2">5.2.1.8</ecNumber>
    </recommendedName>
</protein>
<feature type="compositionally biased region" description="Low complexity" evidence="3">
    <location>
        <begin position="27"/>
        <end position="41"/>
    </location>
</feature>
<proteinExistence type="inferred from homology"/>
<comment type="caution">
    <text evidence="5">The sequence shown here is derived from an EMBL/GenBank/DDBJ whole genome shotgun (WGS) entry which is preliminary data.</text>
</comment>
<comment type="function">
    <text evidence="1 2">PPIases accelerate the folding of proteins. It catalyzes the cis-trans isomerization of proline imidic peptide bonds in oligopeptides.</text>
</comment>
<dbReference type="PANTHER" id="PTHR45625:SF3">
    <property type="entry name" value="PEPTIDYL-PROLYL CIS-TRANS ISOMERASE B-RELATED"/>
    <property type="match status" value="1"/>
</dbReference>
<organism evidence="5 6">
    <name type="scientific">Prescottella agglutinans</name>
    <dbReference type="NCBI Taxonomy" id="1644129"/>
    <lineage>
        <taxon>Bacteria</taxon>
        <taxon>Bacillati</taxon>
        <taxon>Actinomycetota</taxon>
        <taxon>Actinomycetes</taxon>
        <taxon>Mycobacteriales</taxon>
        <taxon>Nocardiaceae</taxon>
        <taxon>Prescottella</taxon>
    </lineage>
</organism>
<dbReference type="PROSITE" id="PS51257">
    <property type="entry name" value="PROKAR_LIPOPROTEIN"/>
    <property type="match status" value="1"/>
</dbReference>
<keyword evidence="2 5" id="KW-0413">Isomerase</keyword>
<keyword evidence="2" id="KW-0697">Rotamase</keyword>
<keyword evidence="6" id="KW-1185">Reference proteome</keyword>
<feature type="region of interest" description="Disordered" evidence="3">
    <location>
        <begin position="22"/>
        <end position="41"/>
    </location>
</feature>
<evidence type="ECO:0000256" key="2">
    <source>
        <dbReference type="RuleBase" id="RU363019"/>
    </source>
</evidence>
<dbReference type="InterPro" id="IPR002130">
    <property type="entry name" value="Cyclophilin-type_PPIase_dom"/>
</dbReference>
<dbReference type="Gene3D" id="2.40.100.10">
    <property type="entry name" value="Cyclophilin-like"/>
    <property type="match status" value="1"/>
</dbReference>
<dbReference type="InterPro" id="IPR029000">
    <property type="entry name" value="Cyclophilin-like_dom_sf"/>
</dbReference>
<sequence length="261" mass="26043">MKRTALAAVGLGVALVLTGCSNDSDGSSEATTSASTWTTPAAPTVDMSRFGALPAVPAPTAPTVDCSYPAAGPAAKPAQAPNGTGVSDEGTATVALTTNEGPIGLTLDRAAAPCTVNSFVSLTQQGYFDGTPCHRLSTSPGLEMLQCGDPSGKGTGGPGYEFANEYPTTAYAPTDPAAQQPLVYPRGTVAMANAGPDTNGSQFFLVYADSVLPPQYTVFGTISEEGLTTLEKIAAAGDDGSMSAGGGAPNTPVTIETAKVG</sequence>
<dbReference type="CDD" id="cd00317">
    <property type="entry name" value="cyclophilin"/>
    <property type="match status" value="1"/>
</dbReference>
<dbReference type="GO" id="GO:0003755">
    <property type="term" value="F:peptidyl-prolyl cis-trans isomerase activity"/>
    <property type="evidence" value="ECO:0007669"/>
    <property type="project" value="UniProtKB-UniRule"/>
</dbReference>
<dbReference type="AlphaFoldDB" id="A0A438B8F0"/>
<dbReference type="SUPFAM" id="SSF50891">
    <property type="entry name" value="Cyclophilin-like"/>
    <property type="match status" value="1"/>
</dbReference>
<gene>
    <name evidence="5" type="ORF">EGT67_23470</name>
</gene>
<feature type="domain" description="PPIase cyclophilin-type" evidence="4">
    <location>
        <begin position="101"/>
        <end position="260"/>
    </location>
</feature>
<dbReference type="PANTHER" id="PTHR45625">
    <property type="entry name" value="PEPTIDYL-PROLYL CIS-TRANS ISOMERASE-RELATED"/>
    <property type="match status" value="1"/>
</dbReference>
<feature type="region of interest" description="Disordered" evidence="3">
    <location>
        <begin position="241"/>
        <end position="261"/>
    </location>
</feature>
<dbReference type="RefSeq" id="WP_127918510.1">
    <property type="nucleotide sequence ID" value="NZ_RKLP01000014.1"/>
</dbReference>
<dbReference type="PRINTS" id="PR00153">
    <property type="entry name" value="CSAPPISMRASE"/>
</dbReference>
<evidence type="ECO:0000256" key="3">
    <source>
        <dbReference type="SAM" id="MobiDB-lite"/>
    </source>
</evidence>
<evidence type="ECO:0000313" key="6">
    <source>
        <dbReference type="Proteomes" id="UP000286208"/>
    </source>
</evidence>
<reference evidence="5 6" key="1">
    <citation type="submission" date="2018-11" db="EMBL/GenBank/DDBJ databases">
        <title>Rhodococcus spongicola sp. nov. and Rhodococcus xishaensis sp. nov. from marine sponges.</title>
        <authorList>
            <person name="Li L."/>
            <person name="Lin H.W."/>
        </authorList>
    </citation>
    <scope>NUCLEOTIDE SEQUENCE [LARGE SCALE GENOMIC DNA]</scope>
    <source>
        <strain evidence="5 6">CCTCC AB2014297</strain>
    </source>
</reference>
<dbReference type="OrthoDB" id="5507614at2"/>
<evidence type="ECO:0000313" key="5">
    <source>
        <dbReference type="EMBL" id="RVW07192.1"/>
    </source>
</evidence>
<dbReference type="InterPro" id="IPR044666">
    <property type="entry name" value="Cyclophilin_A-like"/>
</dbReference>
<dbReference type="PROSITE" id="PS50072">
    <property type="entry name" value="CSA_PPIASE_2"/>
    <property type="match status" value="1"/>
</dbReference>
<evidence type="ECO:0000256" key="1">
    <source>
        <dbReference type="ARBA" id="ARBA00002388"/>
    </source>
</evidence>
<dbReference type="Pfam" id="PF00160">
    <property type="entry name" value="Pro_isomerase"/>
    <property type="match status" value="1"/>
</dbReference>
<dbReference type="Proteomes" id="UP000286208">
    <property type="component" value="Unassembled WGS sequence"/>
</dbReference>